<dbReference type="GO" id="GO:0005524">
    <property type="term" value="F:ATP binding"/>
    <property type="evidence" value="ECO:0007669"/>
    <property type="project" value="UniProtKB-KW"/>
</dbReference>
<dbReference type="AlphaFoldDB" id="A0A915J6K0"/>
<keyword evidence="2" id="KW-0547">Nucleotide-binding</keyword>
<reference evidence="8" key="1">
    <citation type="submission" date="2022-11" db="UniProtKB">
        <authorList>
            <consortium name="WormBaseParasite"/>
        </authorList>
    </citation>
    <scope>IDENTIFICATION</scope>
</reference>
<dbReference type="GO" id="GO:0048675">
    <property type="term" value="P:axon extension"/>
    <property type="evidence" value="ECO:0007669"/>
    <property type="project" value="TreeGrafter"/>
</dbReference>
<evidence type="ECO:0000256" key="5">
    <source>
        <dbReference type="SAM" id="MobiDB-lite"/>
    </source>
</evidence>
<evidence type="ECO:0000256" key="1">
    <source>
        <dbReference type="ARBA" id="ARBA00022679"/>
    </source>
</evidence>
<evidence type="ECO:0000259" key="6">
    <source>
        <dbReference type="PROSITE" id="PS50011"/>
    </source>
</evidence>
<evidence type="ECO:0000313" key="8">
    <source>
        <dbReference type="WBParaSite" id="nRc.2.0.1.t21765-RA"/>
    </source>
</evidence>
<dbReference type="SUPFAM" id="SSF56112">
    <property type="entry name" value="Protein kinase-like (PK-like)"/>
    <property type="match status" value="1"/>
</dbReference>
<keyword evidence="7" id="KW-1185">Reference proteome</keyword>
<dbReference type="Pfam" id="PF00069">
    <property type="entry name" value="Pkinase"/>
    <property type="match status" value="1"/>
</dbReference>
<dbReference type="GO" id="GO:0010508">
    <property type="term" value="P:positive regulation of autophagy"/>
    <property type="evidence" value="ECO:0007669"/>
    <property type="project" value="TreeGrafter"/>
</dbReference>
<evidence type="ECO:0000256" key="3">
    <source>
        <dbReference type="ARBA" id="ARBA00022777"/>
    </source>
</evidence>
<dbReference type="GO" id="GO:0005776">
    <property type="term" value="C:autophagosome"/>
    <property type="evidence" value="ECO:0007669"/>
    <property type="project" value="TreeGrafter"/>
</dbReference>
<dbReference type="GO" id="GO:0042594">
    <property type="term" value="P:response to starvation"/>
    <property type="evidence" value="ECO:0007669"/>
    <property type="project" value="TreeGrafter"/>
</dbReference>
<dbReference type="Gene3D" id="1.10.510.10">
    <property type="entry name" value="Transferase(Phosphotransferase) domain 1"/>
    <property type="match status" value="1"/>
</dbReference>
<accession>A0A915J6K0</accession>
<feature type="domain" description="Protein kinase" evidence="6">
    <location>
        <begin position="1"/>
        <end position="102"/>
    </location>
</feature>
<dbReference type="GO" id="GO:0034045">
    <property type="term" value="C:phagophore assembly site membrane"/>
    <property type="evidence" value="ECO:0007669"/>
    <property type="project" value="TreeGrafter"/>
</dbReference>
<dbReference type="GO" id="GO:0061709">
    <property type="term" value="P:reticulophagy"/>
    <property type="evidence" value="ECO:0007669"/>
    <property type="project" value="TreeGrafter"/>
</dbReference>
<dbReference type="SMART" id="SM00220">
    <property type="entry name" value="S_TKc"/>
    <property type="match status" value="1"/>
</dbReference>
<evidence type="ECO:0000256" key="4">
    <source>
        <dbReference type="ARBA" id="ARBA00022840"/>
    </source>
</evidence>
<dbReference type="GO" id="GO:0004674">
    <property type="term" value="F:protein serine/threonine kinase activity"/>
    <property type="evidence" value="ECO:0007669"/>
    <property type="project" value="InterPro"/>
</dbReference>
<protein>
    <submittedName>
        <fullName evidence="8">Protein kinase domain-containing protein</fullName>
    </submittedName>
</protein>
<dbReference type="PANTHER" id="PTHR24348">
    <property type="entry name" value="SERINE/THREONINE-PROTEIN KINASE UNC-51-RELATED"/>
    <property type="match status" value="1"/>
</dbReference>
<dbReference type="GO" id="GO:0000422">
    <property type="term" value="P:autophagy of mitochondrion"/>
    <property type="evidence" value="ECO:0007669"/>
    <property type="project" value="TreeGrafter"/>
</dbReference>
<dbReference type="PROSITE" id="PS50011">
    <property type="entry name" value="PROTEIN_KINASE_DOM"/>
    <property type="match status" value="1"/>
</dbReference>
<name>A0A915J6K0_ROMCU</name>
<dbReference type="PANTHER" id="PTHR24348:SF22">
    <property type="entry name" value="NON-SPECIFIC SERINE_THREONINE PROTEIN KINASE"/>
    <property type="match status" value="1"/>
</dbReference>
<organism evidence="7 8">
    <name type="scientific">Romanomermis culicivorax</name>
    <name type="common">Nematode worm</name>
    <dbReference type="NCBI Taxonomy" id="13658"/>
    <lineage>
        <taxon>Eukaryota</taxon>
        <taxon>Metazoa</taxon>
        <taxon>Ecdysozoa</taxon>
        <taxon>Nematoda</taxon>
        <taxon>Enoplea</taxon>
        <taxon>Dorylaimia</taxon>
        <taxon>Mermithida</taxon>
        <taxon>Mermithoidea</taxon>
        <taxon>Mermithidae</taxon>
        <taxon>Romanomermis</taxon>
    </lineage>
</organism>
<keyword evidence="3" id="KW-0418">Kinase</keyword>
<evidence type="ECO:0000313" key="7">
    <source>
        <dbReference type="Proteomes" id="UP000887565"/>
    </source>
</evidence>
<evidence type="ECO:0000256" key="2">
    <source>
        <dbReference type="ARBA" id="ARBA00022741"/>
    </source>
</evidence>
<feature type="region of interest" description="Disordered" evidence="5">
    <location>
        <begin position="276"/>
        <end position="321"/>
    </location>
</feature>
<dbReference type="GO" id="GO:0005829">
    <property type="term" value="C:cytosol"/>
    <property type="evidence" value="ECO:0007669"/>
    <property type="project" value="TreeGrafter"/>
</dbReference>
<keyword evidence="4" id="KW-0067">ATP-binding</keyword>
<dbReference type="InterPro" id="IPR000719">
    <property type="entry name" value="Prot_kinase_dom"/>
</dbReference>
<feature type="compositionally biased region" description="Basic and acidic residues" evidence="5">
    <location>
        <begin position="296"/>
        <end position="312"/>
    </location>
</feature>
<dbReference type="WBParaSite" id="nRc.2.0.1.t21765-RA">
    <property type="protein sequence ID" value="nRc.2.0.1.t21765-RA"/>
    <property type="gene ID" value="nRc.2.0.1.g21765"/>
</dbReference>
<proteinExistence type="predicted"/>
<dbReference type="InterPro" id="IPR045269">
    <property type="entry name" value="Atg1-like"/>
</dbReference>
<dbReference type="GO" id="GO:0034727">
    <property type="term" value="P:piecemeal microautophagy of the nucleus"/>
    <property type="evidence" value="ECO:0007669"/>
    <property type="project" value="TreeGrafter"/>
</dbReference>
<dbReference type="GO" id="GO:0000045">
    <property type="term" value="P:autophagosome assembly"/>
    <property type="evidence" value="ECO:0007669"/>
    <property type="project" value="TreeGrafter"/>
</dbReference>
<sequence>MAATLCGSPMYMAPEVIMSLQYCAKADLWSVGTIIFQCLTGKAPFQAQTPQALRQFYEKHKELRPIVPESASPELRDFLVKLLKRNASDRIEFEDFFIHPFIGVEDSKKVVQQEKAQSTNVGTPINVKPIPKNVVRVGGVILRTKTDTSVASGPPPSASYRRQDKHHLQPSFPRAPLSNNSQNFAKQNLNRSSQVKIFPPCQSSSRDVENDETAADFVIVSPNDPEIRVPKTQVARPVSFPADLDHDVRNRPLSSCAPATIKKDLTIHYVGENTGPQMHEPMRHLEPIPVPGQADTFRRMEARRLSKKENRNSAEANSQGS</sequence>
<dbReference type="Proteomes" id="UP000887565">
    <property type="component" value="Unplaced"/>
</dbReference>
<keyword evidence="1" id="KW-0808">Transferase</keyword>
<feature type="region of interest" description="Disordered" evidence="5">
    <location>
        <begin position="146"/>
        <end position="182"/>
    </location>
</feature>
<dbReference type="InterPro" id="IPR011009">
    <property type="entry name" value="Kinase-like_dom_sf"/>
</dbReference>